<feature type="region of interest" description="Disordered" evidence="8">
    <location>
        <begin position="63"/>
        <end position="87"/>
    </location>
</feature>
<dbReference type="EMBL" id="QSFP01000021">
    <property type="protein sequence ID" value="RHA65218.1"/>
    <property type="molecule type" value="Genomic_DNA"/>
</dbReference>
<evidence type="ECO:0000256" key="4">
    <source>
        <dbReference type="ARBA" id="ARBA00022729"/>
    </source>
</evidence>
<name>A0A3R6EIU6_9FIRM</name>
<dbReference type="InterPro" id="IPR008964">
    <property type="entry name" value="Invasin/intimin_cell_adhesion"/>
</dbReference>
<dbReference type="GO" id="GO:0046872">
    <property type="term" value="F:metal ion binding"/>
    <property type="evidence" value="ECO:0007669"/>
    <property type="project" value="UniProtKB-KW"/>
</dbReference>
<dbReference type="InterPro" id="IPR017853">
    <property type="entry name" value="GH"/>
</dbReference>
<dbReference type="Pfam" id="PF03714">
    <property type="entry name" value="PUD"/>
    <property type="match status" value="1"/>
</dbReference>
<dbReference type="InterPro" id="IPR006047">
    <property type="entry name" value="GH13_cat_dom"/>
</dbReference>
<dbReference type="SUPFAM" id="SSF51445">
    <property type="entry name" value="(Trans)glycosidases"/>
    <property type="match status" value="1"/>
</dbReference>
<evidence type="ECO:0000256" key="3">
    <source>
        <dbReference type="ARBA" id="ARBA00022723"/>
    </source>
</evidence>
<dbReference type="GO" id="GO:0030246">
    <property type="term" value="F:carbohydrate binding"/>
    <property type="evidence" value="ECO:0007669"/>
    <property type="project" value="InterPro"/>
</dbReference>
<dbReference type="SUPFAM" id="SSF49373">
    <property type="entry name" value="Invasin/intimin cell-adhesion fragments"/>
    <property type="match status" value="4"/>
</dbReference>
<dbReference type="CDD" id="cd02859">
    <property type="entry name" value="E_set_AMPKbeta_like_N"/>
    <property type="match status" value="1"/>
</dbReference>
<feature type="domain" description="BIG2" evidence="10">
    <location>
        <begin position="1409"/>
        <end position="1484"/>
    </location>
</feature>
<dbReference type="GO" id="GO:0016798">
    <property type="term" value="F:hydrolase activity, acting on glycosyl bonds"/>
    <property type="evidence" value="ECO:0007669"/>
    <property type="project" value="UniProtKB-KW"/>
</dbReference>
<keyword evidence="4 9" id="KW-0732">Signal</keyword>
<dbReference type="Gene3D" id="2.60.40.10">
    <property type="entry name" value="Immunoglobulins"/>
    <property type="match status" value="2"/>
</dbReference>
<feature type="signal peptide" evidence="9">
    <location>
        <begin position="1"/>
        <end position="33"/>
    </location>
</feature>
<evidence type="ECO:0000256" key="6">
    <source>
        <dbReference type="ARBA" id="ARBA00022837"/>
    </source>
</evidence>
<dbReference type="Gene3D" id="2.60.40.1080">
    <property type="match status" value="4"/>
</dbReference>
<dbReference type="InterPro" id="IPR014756">
    <property type="entry name" value="Ig_E-set"/>
</dbReference>
<feature type="domain" description="BIG2" evidence="10">
    <location>
        <begin position="1327"/>
        <end position="1404"/>
    </location>
</feature>
<feature type="domain" description="BIG2" evidence="10">
    <location>
        <begin position="1492"/>
        <end position="1567"/>
    </location>
</feature>
<dbReference type="InterPro" id="IPR013783">
    <property type="entry name" value="Ig-like_fold"/>
</dbReference>
<dbReference type="SUPFAM" id="SSF81296">
    <property type="entry name" value="E set domains"/>
    <property type="match status" value="1"/>
</dbReference>
<dbReference type="SMART" id="SM00635">
    <property type="entry name" value="BID_2"/>
    <property type="match status" value="4"/>
</dbReference>
<feature type="domain" description="Glycosyl hydrolase family 13 catalytic" evidence="11">
    <location>
        <begin position="843"/>
        <end position="1224"/>
    </location>
</feature>
<dbReference type="InterPro" id="IPR013784">
    <property type="entry name" value="Carb-bd-like_fold"/>
</dbReference>
<feature type="domain" description="BIG2" evidence="10">
    <location>
        <begin position="1572"/>
        <end position="1648"/>
    </location>
</feature>
<dbReference type="PANTHER" id="PTHR10357">
    <property type="entry name" value="ALPHA-AMYLASE FAMILY MEMBER"/>
    <property type="match status" value="1"/>
</dbReference>
<evidence type="ECO:0000256" key="9">
    <source>
        <dbReference type="SAM" id="SignalP"/>
    </source>
</evidence>
<evidence type="ECO:0000313" key="12">
    <source>
        <dbReference type="EMBL" id="RHA65218.1"/>
    </source>
</evidence>
<evidence type="ECO:0008006" key="14">
    <source>
        <dbReference type="Google" id="ProtNLM"/>
    </source>
</evidence>
<dbReference type="SUPFAM" id="SSF49452">
    <property type="entry name" value="Starch-binding domain-like"/>
    <property type="match status" value="1"/>
</dbReference>
<dbReference type="RefSeq" id="WP_118592146.1">
    <property type="nucleotide sequence ID" value="NZ_QSFP01000021.1"/>
</dbReference>
<dbReference type="PANTHER" id="PTHR10357:SF215">
    <property type="entry name" value="ALPHA-AMYLASE 1"/>
    <property type="match status" value="1"/>
</dbReference>
<dbReference type="InterPro" id="IPR005323">
    <property type="entry name" value="CBM41_pullulanase"/>
</dbReference>
<evidence type="ECO:0000256" key="2">
    <source>
        <dbReference type="ARBA" id="ARBA00008061"/>
    </source>
</evidence>
<proteinExistence type="inferred from homology"/>
<protein>
    <recommendedName>
        <fullName evidence="14">Alpha-amylase</fullName>
    </recommendedName>
</protein>
<evidence type="ECO:0000256" key="8">
    <source>
        <dbReference type="SAM" id="MobiDB-lite"/>
    </source>
</evidence>
<evidence type="ECO:0000256" key="5">
    <source>
        <dbReference type="ARBA" id="ARBA00022801"/>
    </source>
</evidence>
<organism evidence="12 13">
    <name type="scientific">Roseburia intestinalis</name>
    <dbReference type="NCBI Taxonomy" id="166486"/>
    <lineage>
        <taxon>Bacteria</taxon>
        <taxon>Bacillati</taxon>
        <taxon>Bacillota</taxon>
        <taxon>Clostridia</taxon>
        <taxon>Lachnospirales</taxon>
        <taxon>Lachnospiraceae</taxon>
        <taxon>Roseburia</taxon>
    </lineage>
</organism>
<dbReference type="InterPro" id="IPR003343">
    <property type="entry name" value="Big_2"/>
</dbReference>
<keyword evidence="5" id="KW-0378">Hydrolase</keyword>
<accession>A0A3R6EIU6</accession>
<keyword evidence="6" id="KW-0106">Calcium</keyword>
<evidence type="ECO:0000313" key="13">
    <source>
        <dbReference type="Proteomes" id="UP000284465"/>
    </source>
</evidence>
<evidence type="ECO:0000256" key="1">
    <source>
        <dbReference type="ARBA" id="ARBA00001913"/>
    </source>
</evidence>
<dbReference type="Pfam" id="PF02368">
    <property type="entry name" value="Big_2"/>
    <property type="match status" value="4"/>
</dbReference>
<dbReference type="GO" id="GO:0005975">
    <property type="term" value="P:carbohydrate metabolic process"/>
    <property type="evidence" value="ECO:0007669"/>
    <property type="project" value="InterPro"/>
</dbReference>
<comment type="caution">
    <text evidence="12">The sequence shown here is derived from an EMBL/GenBank/DDBJ whole genome shotgun (WGS) entry which is preliminary data.</text>
</comment>
<dbReference type="Proteomes" id="UP000284465">
    <property type="component" value="Unassembled WGS sequence"/>
</dbReference>
<keyword evidence="7" id="KW-0326">Glycosidase</keyword>
<dbReference type="Gene3D" id="3.20.20.80">
    <property type="entry name" value="Glycosidases"/>
    <property type="match status" value="1"/>
</dbReference>
<keyword evidence="3" id="KW-0479">Metal-binding</keyword>
<evidence type="ECO:0000259" key="11">
    <source>
        <dbReference type="SMART" id="SM00642"/>
    </source>
</evidence>
<comment type="similarity">
    <text evidence="2">Belongs to the glycosyl hydrolase 13 family.</text>
</comment>
<feature type="chain" id="PRO_5038710426" description="Alpha-amylase" evidence="9">
    <location>
        <begin position="34"/>
        <end position="1651"/>
    </location>
</feature>
<evidence type="ECO:0000256" key="7">
    <source>
        <dbReference type="ARBA" id="ARBA00023295"/>
    </source>
</evidence>
<feature type="compositionally biased region" description="Acidic residues" evidence="8">
    <location>
        <begin position="65"/>
        <end position="76"/>
    </location>
</feature>
<reference evidence="12 13" key="1">
    <citation type="submission" date="2018-08" db="EMBL/GenBank/DDBJ databases">
        <title>A genome reference for cultivated species of the human gut microbiota.</title>
        <authorList>
            <person name="Zou Y."/>
            <person name="Xue W."/>
            <person name="Luo G."/>
        </authorList>
    </citation>
    <scope>NUCLEOTIDE SEQUENCE [LARGE SCALE GENOMIC DNA]</scope>
    <source>
        <strain evidence="12 13">AM43-11</strain>
    </source>
</reference>
<evidence type="ECO:0000259" key="10">
    <source>
        <dbReference type="SMART" id="SM00635"/>
    </source>
</evidence>
<sequence>MKNKNILKKTAKKSISWLLILGMLITLPQTPGAVSAAAAGLKTETETVHAEEVETETRVMNANEAETETEEVETETETVHAEEAETENATVHAENAVTKTDLTVHFKNENNWDKVYVKFGAGDSWAAVKNFEYCKNYDYGGLLKENSKNKGWYSFKVEKDDALDLNGLFNAGAWGDDNQTENFKIEITSETMEVWITGKTVSEEKPESWAIGETVSAPVDVTPVSGVESPVLGKDSSVTFNYEISADKLGTEKLYLMGSLTDWTDGYEMTDEDKDGIYSITVSDKPAGIYEYKFKYGSNWVTDPANKNYSNGNSKVVIPGLGSDTLEAKVGVTTALPDTLKYYTADGTVADVKPEYTLETSMDGVSIDEGKLTLSDDVTATDILVIASYKVGDDVYKSTVYVNVVMAQYNYHIYYYADNEDRVTADSAALWLYGDGVNGTLHDFTDTTEIDGYTWLTYTWTTSLDNISIIAKNPGSEWTWQAATVNYKNADAAEDVDVYVIHGDTTAYTTIPDIKEATQKHYVLVEYRRNNADYDGWNIYTWDSGYDDTVKFVENQGSWIAPVRVSSSKESISFCMRHSTDDNEWESKDGGDHMVKIAAGQRMTKVVFEEGKGIVSYYPDNQGYELDTKNGKVNLYYRDDDLYAENKAGEIASVKVVYDDNEYEMTYNANTQRWEKTDVVLTEGEHHYYYKVKAAKDSEEVIKLDLFNANKEAGDNPGYSIFEYYKFNATVSGTMSGKTMDYGDNNVLTVSVNADKINGDTAFKASAVTADLTALGGKKDFKLDPALMEGSIAVKEGIQAGTYELPVTVKDQYENEYTGKVSVEVTERNKGTDFDWDEAVIYFAVTDRFYDGNTTNNDAYGTGDYNKDPATGSLSYHGGDFAGLTQKLDYLSDLGVNTIWITPIVANEMKKGLATDLPGTLSYGYHGYWASDFTTLNKHLGTEEEFKTLLDSAHKKGMKVMVDVVLNHAGYDTENYFNSMLNGKNMIRSGADLIEGDTKKGPLSNLPDFMTEDPDVRNLLVEWQSAWVSKYDIDYYRVDTVKHVDDTTWAAFKNALTRIDPDFKMIGEYAGAGYASDTGTLRSGEMDSLLDFDFNDQALAFVKGDIDGVEIFMEKRNAAIDNTATLGAFTSSHDEDGLMQKIIDEGYTKDQAYNMFKAATVLQMTAKGQVIVYYGEEIGQYGKDNYPYQTNRYDFDWSQAQNADGSLNTDNEMLVHYQKLLAARNKYSEILAKGDRTKVAGGSKEGYLVFEKSYQGKNVYVGINLTDTPVVVDKLAVTGKGYKDAYADSKVTEADGTVSFTIPALKAGGTIILGVQEETIEPDKDIEANAITLNKTDLTLKKGKSYTLKATVTPENSVDKTVTFKSSKSSVVKVDANGKVTAKKAGTATITATTKNGLKATCKITVTDPVTKVYLTPAMSIKKGSSVKLTASVFPKTATDKLTWSTSNKKVVTVTKSGKIKGVKTGTATITVKTTSGKKATCKVTVVKSNKKSAGIKLSAKKLTLKQNATKQLKATLDKNATDKVTWSSSNKKVATVDKNGVVTAVKKGTVTITAKTSGGKKATCKVTVKVPATKVKLNKTKATVAKGRTLTLKATMTPSSSTDKLTWTSSNKKVATVDKNGKVKALKKGAATITVKTASGKKATCKITVK</sequence>
<comment type="cofactor">
    <cofactor evidence="1">
        <name>Ca(2+)</name>
        <dbReference type="ChEBI" id="CHEBI:29108"/>
    </cofactor>
</comment>
<dbReference type="Pfam" id="PF00128">
    <property type="entry name" value="Alpha-amylase"/>
    <property type="match status" value="2"/>
</dbReference>
<dbReference type="SMART" id="SM00642">
    <property type="entry name" value="Aamy"/>
    <property type="match status" value="1"/>
</dbReference>
<gene>
    <name evidence="12" type="ORF">DW927_15135</name>
</gene>
<dbReference type="Gene3D" id="2.60.40.1110">
    <property type="match status" value="1"/>
</dbReference>